<gene>
    <name evidence="1" type="ORF">SAMD00020551_1658</name>
</gene>
<sequence length="254" mass="29348">MRTGMRHSDYLKTLLEDRRNEVRHVDPIHEVGNQITSPPSATPLEENKIIAEYLEQKNLHTLANAVPEFKKTLILKKFFKMKRNQEVIVYFDHQGTTKETSGKVNAIGRDFVILTNLKDRIWIPYKTVLSANSPSGMPTYENAHQNFIYDNDLKRKLTTNFGETVAKRDVLIHQFFEESLRGNLERYKGVWVKAVTPEETVWGKIVSVTEESVLLHSVSSKRIIAFDDLSHLTSARLFNRVLLMGKNVFTTLFR</sequence>
<dbReference type="OrthoDB" id="2732603at2"/>
<comment type="caution">
    <text evidence="1">The sequence shown here is derived from an EMBL/GenBank/DDBJ whole genome shotgun (WGS) entry which is preliminary data.</text>
</comment>
<dbReference type="Proteomes" id="UP000031014">
    <property type="component" value="Unassembled WGS sequence"/>
</dbReference>
<dbReference type="STRING" id="1321606.SAMD00020551_1658"/>
<evidence type="ECO:0000313" key="2">
    <source>
        <dbReference type="Proteomes" id="UP000031014"/>
    </source>
</evidence>
<accession>A0A0A8X0S6</accession>
<organism evidence="1 2">
    <name type="scientific">Mesobacillus selenatarsenatis (strain DSM 18680 / JCM 14380 / FERM P-15431 / SF-1)</name>
    <dbReference type="NCBI Taxonomy" id="1321606"/>
    <lineage>
        <taxon>Bacteria</taxon>
        <taxon>Bacillati</taxon>
        <taxon>Bacillota</taxon>
        <taxon>Bacilli</taxon>
        <taxon>Bacillales</taxon>
        <taxon>Bacillaceae</taxon>
        <taxon>Mesobacillus</taxon>
    </lineage>
</organism>
<dbReference type="RefSeq" id="WP_052442128.1">
    <property type="nucleotide sequence ID" value="NZ_BASE01000035.1"/>
</dbReference>
<protein>
    <submittedName>
        <fullName evidence="1">Uncharacterized protein</fullName>
    </submittedName>
</protein>
<dbReference type="AlphaFoldDB" id="A0A0A8X0S6"/>
<evidence type="ECO:0000313" key="1">
    <source>
        <dbReference type="EMBL" id="GAM13513.1"/>
    </source>
</evidence>
<dbReference type="EMBL" id="BASE01000035">
    <property type="protein sequence ID" value="GAM13513.1"/>
    <property type="molecule type" value="Genomic_DNA"/>
</dbReference>
<proteinExistence type="predicted"/>
<name>A0A0A8X0S6_MESS1</name>
<keyword evidence="2" id="KW-1185">Reference proteome</keyword>
<reference evidence="1 2" key="1">
    <citation type="submission" date="2013-06" db="EMBL/GenBank/DDBJ databases">
        <title>Whole genome shotgun sequence of Bacillus selenatarsenatis SF-1.</title>
        <authorList>
            <person name="Kuroda M."/>
            <person name="Sei K."/>
            <person name="Yamashita M."/>
            <person name="Ike M."/>
        </authorList>
    </citation>
    <scope>NUCLEOTIDE SEQUENCE [LARGE SCALE GENOMIC DNA]</scope>
    <source>
        <strain evidence="1 2">SF-1</strain>
    </source>
</reference>